<evidence type="ECO:0000256" key="1">
    <source>
        <dbReference type="ARBA" id="ARBA00004604"/>
    </source>
</evidence>
<dbReference type="GO" id="GO:0030687">
    <property type="term" value="C:preribosome, large subunit precursor"/>
    <property type="evidence" value="ECO:0007669"/>
    <property type="project" value="TreeGrafter"/>
</dbReference>
<evidence type="ECO:0000256" key="4">
    <source>
        <dbReference type="ARBA" id="ARBA00017143"/>
    </source>
</evidence>
<evidence type="ECO:0000313" key="12">
    <source>
        <dbReference type="Proteomes" id="UP000051574"/>
    </source>
</evidence>
<name>A0A0T6AVI0_9SCAR</name>
<dbReference type="InterPro" id="IPR041190">
    <property type="entry name" value="Midasin_AAA_lid_5"/>
</dbReference>
<keyword evidence="8" id="KW-0539">Nucleus</keyword>
<keyword evidence="5" id="KW-0547">Nucleotide-binding</keyword>
<dbReference type="Gene3D" id="3.40.50.300">
    <property type="entry name" value="P-loop containing nucleotide triphosphate hydrolases"/>
    <property type="match status" value="1"/>
</dbReference>
<evidence type="ECO:0000259" key="10">
    <source>
        <dbReference type="Pfam" id="PF17865"/>
    </source>
</evidence>
<dbReference type="FunFam" id="3.40.50.300:FF:000142">
    <property type="entry name" value="Midasin"/>
    <property type="match status" value="1"/>
</dbReference>
<proteinExistence type="inferred from homology"/>
<dbReference type="GO" id="GO:0005730">
    <property type="term" value="C:nucleolus"/>
    <property type="evidence" value="ECO:0007669"/>
    <property type="project" value="UniProtKB-SubCell"/>
</dbReference>
<dbReference type="Pfam" id="PF17865">
    <property type="entry name" value="AAA_lid_5"/>
    <property type="match status" value="1"/>
</dbReference>
<evidence type="ECO:0000256" key="8">
    <source>
        <dbReference type="ARBA" id="ARBA00023242"/>
    </source>
</evidence>
<evidence type="ECO:0000256" key="7">
    <source>
        <dbReference type="ARBA" id="ARBA00023186"/>
    </source>
</evidence>
<organism evidence="11 12">
    <name type="scientific">Oryctes borbonicus</name>
    <dbReference type="NCBI Taxonomy" id="1629725"/>
    <lineage>
        <taxon>Eukaryota</taxon>
        <taxon>Metazoa</taxon>
        <taxon>Ecdysozoa</taxon>
        <taxon>Arthropoda</taxon>
        <taxon>Hexapoda</taxon>
        <taxon>Insecta</taxon>
        <taxon>Pterygota</taxon>
        <taxon>Neoptera</taxon>
        <taxon>Endopterygota</taxon>
        <taxon>Coleoptera</taxon>
        <taxon>Polyphaga</taxon>
        <taxon>Scarabaeiformia</taxon>
        <taxon>Scarabaeidae</taxon>
        <taxon>Dynastinae</taxon>
        <taxon>Oryctes</taxon>
    </lineage>
</organism>
<dbReference type="InterPro" id="IPR011704">
    <property type="entry name" value="ATPase_dyneun-rel_AAA"/>
</dbReference>
<feature type="non-terminal residue" evidence="11">
    <location>
        <position position="337"/>
    </location>
</feature>
<evidence type="ECO:0000256" key="5">
    <source>
        <dbReference type="ARBA" id="ARBA00022741"/>
    </source>
</evidence>
<dbReference type="GO" id="GO:0005654">
    <property type="term" value="C:nucleoplasm"/>
    <property type="evidence" value="ECO:0007669"/>
    <property type="project" value="UniProtKB-SubCell"/>
</dbReference>
<dbReference type="OrthoDB" id="422220at2759"/>
<dbReference type="Proteomes" id="UP000051574">
    <property type="component" value="Unassembled WGS sequence"/>
</dbReference>
<gene>
    <name evidence="11" type="ORF">AMK59_8568</name>
</gene>
<comment type="similarity">
    <text evidence="3">Belongs to the midasin family.</text>
</comment>
<dbReference type="GO" id="GO:0000027">
    <property type="term" value="P:ribosomal large subunit assembly"/>
    <property type="evidence" value="ECO:0007669"/>
    <property type="project" value="TreeGrafter"/>
</dbReference>
<evidence type="ECO:0000256" key="6">
    <source>
        <dbReference type="ARBA" id="ARBA00022840"/>
    </source>
</evidence>
<evidence type="ECO:0000256" key="3">
    <source>
        <dbReference type="ARBA" id="ARBA00007188"/>
    </source>
</evidence>
<evidence type="ECO:0000259" key="9">
    <source>
        <dbReference type="Pfam" id="PF07728"/>
    </source>
</evidence>
<dbReference type="InterPro" id="IPR027417">
    <property type="entry name" value="P-loop_NTPase"/>
</dbReference>
<evidence type="ECO:0000256" key="2">
    <source>
        <dbReference type="ARBA" id="ARBA00004642"/>
    </source>
</evidence>
<sequence>LANSYLEAKSLKENKIECLVKFYLKVRKEAQFNLADGLGHKPHFSLRSFCRALYIASKNPCGHIIRSLYEAFCLSFLTQLDSNSYNIVENMIVSHIVGPLQEFNSIMKHNIPKPYGSNSNYTQFEGYWIPLGSLEPAIPEDYILTKSVRKNLKDLVRIVSIGQLPVLLQGDTSVGKTSLITYLAKASGHKCVRINNHEHTDLQEYVGSYAADLSGKLVFREGLLVEAMKKGHWIILDELNLAPSDVLEALNRVLDDNRELFIPETQEMVKAHHNFMLFATQNPPGSYGGRKMLSRAFRNRFIELHFNEIPPDELEIILHQRCQMAPSYAKKMINVMK</sequence>
<feature type="domain" description="ATPase dynein-related AAA" evidence="9">
    <location>
        <begin position="165"/>
        <end position="301"/>
    </location>
</feature>
<accession>A0A0T6AVI0</accession>
<dbReference type="Pfam" id="PF07728">
    <property type="entry name" value="AAA_5"/>
    <property type="match status" value="1"/>
</dbReference>
<keyword evidence="6" id="KW-0067">ATP-binding</keyword>
<dbReference type="EMBL" id="LJIG01022710">
    <property type="protein sequence ID" value="KRT79114.1"/>
    <property type="molecule type" value="Genomic_DNA"/>
</dbReference>
<dbReference type="PANTHER" id="PTHR48103">
    <property type="entry name" value="MIDASIN-RELATED"/>
    <property type="match status" value="1"/>
</dbReference>
<comment type="caution">
    <text evidence="11">The sequence shown here is derived from an EMBL/GenBank/DDBJ whole genome shotgun (WGS) entry which is preliminary data.</text>
</comment>
<keyword evidence="7" id="KW-0143">Chaperone</keyword>
<dbReference type="GO" id="GO:0005524">
    <property type="term" value="F:ATP binding"/>
    <property type="evidence" value="ECO:0007669"/>
    <property type="project" value="UniProtKB-KW"/>
</dbReference>
<evidence type="ECO:0000313" key="11">
    <source>
        <dbReference type="EMBL" id="KRT79114.1"/>
    </source>
</evidence>
<dbReference type="CDD" id="cd00009">
    <property type="entry name" value="AAA"/>
    <property type="match status" value="1"/>
</dbReference>
<reference evidence="11 12" key="1">
    <citation type="submission" date="2015-09" db="EMBL/GenBank/DDBJ databases">
        <title>Draft genome of the scarab beetle Oryctes borbonicus.</title>
        <authorList>
            <person name="Meyer J.M."/>
            <person name="Markov G.V."/>
            <person name="Baskaran P."/>
            <person name="Herrmann M."/>
            <person name="Sommer R.J."/>
            <person name="Roedelsperger C."/>
        </authorList>
    </citation>
    <scope>NUCLEOTIDE SEQUENCE [LARGE SCALE GENOMIC DNA]</scope>
    <source>
        <strain evidence="11">OB123</strain>
        <tissue evidence="11">Whole animal</tissue>
    </source>
</reference>
<dbReference type="GO" id="GO:0000055">
    <property type="term" value="P:ribosomal large subunit export from nucleus"/>
    <property type="evidence" value="ECO:0007669"/>
    <property type="project" value="TreeGrafter"/>
</dbReference>
<keyword evidence="12" id="KW-1185">Reference proteome</keyword>
<dbReference type="PANTHER" id="PTHR48103:SF2">
    <property type="entry name" value="MIDASIN"/>
    <property type="match status" value="1"/>
</dbReference>
<feature type="domain" description="Midasin AAA lid" evidence="10">
    <location>
        <begin position="2"/>
        <end position="96"/>
    </location>
</feature>
<dbReference type="AlphaFoldDB" id="A0A0T6AVI0"/>
<dbReference type="GO" id="GO:0016887">
    <property type="term" value="F:ATP hydrolysis activity"/>
    <property type="evidence" value="ECO:0007669"/>
    <property type="project" value="InterPro"/>
</dbReference>
<feature type="non-terminal residue" evidence="11">
    <location>
        <position position="1"/>
    </location>
</feature>
<protein>
    <recommendedName>
        <fullName evidence="4">Midasin</fullName>
    </recommendedName>
</protein>
<comment type="subcellular location">
    <subcellularLocation>
        <location evidence="1">Nucleus</location>
        <location evidence="1">Nucleolus</location>
    </subcellularLocation>
    <subcellularLocation>
        <location evidence="2">Nucleus</location>
        <location evidence="2">Nucleoplasm</location>
    </subcellularLocation>
</comment>
<dbReference type="SUPFAM" id="SSF52540">
    <property type="entry name" value="P-loop containing nucleoside triphosphate hydrolases"/>
    <property type="match status" value="1"/>
</dbReference>